<sequence>MKANKATVLTFAEKCKSILSSNWQGQLNTIKADAKGSKEDIYTSKVKYICKRGKPYLWVPEKELHNVNVVVDERSSFAVTNPIPGPLASLLRSLRKTPSRIALTGEVVPLTEEKVQSATKVLREVIRSEQKAMSESSYTVSGVLSSSDHSCTSRSESLKELLEGDENYIVYKFNQRSCMYVDGSGDTHKIDTEDMAASKADLLAPLSAKLIDGINQSAPRRRALMLFCCTYLNANAKDAYMLSIDRKGFEVLSKVPSPGFKDGFGQFEWKEFRLSLKEEARDVEAFCRQLVEMEEEAVKEVSGHSGLA</sequence>
<dbReference type="PANTHER" id="PTHR37375:SF1">
    <property type="entry name" value="DUF2470 DOMAIN-CONTAINING PROTEIN"/>
    <property type="match status" value="1"/>
</dbReference>
<protein>
    <recommendedName>
        <fullName evidence="1">CREG-like beta-barrel domain-containing protein</fullName>
    </recommendedName>
</protein>
<dbReference type="InterPro" id="IPR012349">
    <property type="entry name" value="Split_barrel_FMN-bd"/>
</dbReference>
<dbReference type="SUPFAM" id="SSF50475">
    <property type="entry name" value="FMN-binding split barrel"/>
    <property type="match status" value="1"/>
</dbReference>
<gene>
    <name evidence="2" type="ORF">D8674_042434</name>
</gene>
<evidence type="ECO:0000313" key="3">
    <source>
        <dbReference type="Proteomes" id="UP000327157"/>
    </source>
</evidence>
<evidence type="ECO:0000259" key="1">
    <source>
        <dbReference type="Pfam" id="PF13883"/>
    </source>
</evidence>
<comment type="caution">
    <text evidence="2">The sequence shown here is derived from an EMBL/GenBank/DDBJ whole genome shotgun (WGS) entry which is preliminary data.</text>
</comment>
<accession>A0A5N5FR56</accession>
<dbReference type="Gene3D" id="3.20.180.10">
    <property type="entry name" value="PNP-oxidase-like"/>
    <property type="match status" value="1"/>
</dbReference>
<dbReference type="Proteomes" id="UP000327157">
    <property type="component" value="Unassembled WGS sequence"/>
</dbReference>
<keyword evidence="3" id="KW-1185">Reference proteome</keyword>
<feature type="domain" description="CREG-like beta-barrel" evidence="1">
    <location>
        <begin position="11"/>
        <end position="193"/>
    </location>
</feature>
<organism evidence="2 3">
    <name type="scientific">Pyrus ussuriensis x Pyrus communis</name>
    <dbReference type="NCBI Taxonomy" id="2448454"/>
    <lineage>
        <taxon>Eukaryota</taxon>
        <taxon>Viridiplantae</taxon>
        <taxon>Streptophyta</taxon>
        <taxon>Embryophyta</taxon>
        <taxon>Tracheophyta</taxon>
        <taxon>Spermatophyta</taxon>
        <taxon>Magnoliopsida</taxon>
        <taxon>eudicotyledons</taxon>
        <taxon>Gunneridae</taxon>
        <taxon>Pentapetalae</taxon>
        <taxon>rosids</taxon>
        <taxon>fabids</taxon>
        <taxon>Rosales</taxon>
        <taxon>Rosaceae</taxon>
        <taxon>Amygdaloideae</taxon>
        <taxon>Maleae</taxon>
        <taxon>Pyrus</taxon>
    </lineage>
</organism>
<dbReference type="InterPro" id="IPR037119">
    <property type="entry name" value="Haem_oxidase_HugZ-like_sf"/>
</dbReference>
<dbReference type="Gene3D" id="2.30.110.10">
    <property type="entry name" value="Electron Transport, Fmn-binding Protein, Chain A"/>
    <property type="match status" value="1"/>
</dbReference>
<dbReference type="OrthoDB" id="10256706at2759"/>
<dbReference type="PANTHER" id="PTHR37375">
    <property type="entry name" value="EXPRESSED PROTEIN"/>
    <property type="match status" value="1"/>
</dbReference>
<dbReference type="Pfam" id="PF13883">
    <property type="entry name" value="CREG_beta-barrel"/>
    <property type="match status" value="1"/>
</dbReference>
<dbReference type="AlphaFoldDB" id="A0A5N5FR56"/>
<reference evidence="2 3" key="1">
    <citation type="submission" date="2019-09" db="EMBL/GenBank/DDBJ databases">
        <authorList>
            <person name="Ou C."/>
        </authorList>
    </citation>
    <scope>NUCLEOTIDE SEQUENCE [LARGE SCALE GENOMIC DNA]</scope>
    <source>
        <strain evidence="2">S2</strain>
        <tissue evidence="2">Leaf</tissue>
    </source>
</reference>
<dbReference type="EMBL" id="SMOL01000648">
    <property type="protein sequence ID" value="KAB2604131.1"/>
    <property type="molecule type" value="Genomic_DNA"/>
</dbReference>
<evidence type="ECO:0000313" key="2">
    <source>
        <dbReference type="EMBL" id="KAB2604131.1"/>
    </source>
</evidence>
<name>A0A5N5FR56_9ROSA</name>
<dbReference type="InterPro" id="IPR055343">
    <property type="entry name" value="CREG_beta-barrel"/>
</dbReference>
<proteinExistence type="predicted"/>
<reference evidence="2 3" key="2">
    <citation type="submission" date="2019-11" db="EMBL/GenBank/DDBJ databases">
        <title>A de novo genome assembly of a pear dwarfing rootstock.</title>
        <authorList>
            <person name="Wang F."/>
            <person name="Wang J."/>
            <person name="Li S."/>
            <person name="Zhang Y."/>
            <person name="Fang M."/>
            <person name="Ma L."/>
            <person name="Zhao Y."/>
            <person name="Jiang S."/>
        </authorList>
    </citation>
    <scope>NUCLEOTIDE SEQUENCE [LARGE SCALE GENOMIC DNA]</scope>
    <source>
        <strain evidence="2">S2</strain>
        <tissue evidence="2">Leaf</tissue>
    </source>
</reference>